<dbReference type="InterPro" id="IPR006145">
    <property type="entry name" value="PsdUridine_synth_RsuA/RluA"/>
</dbReference>
<name>A0A2K9N9X9_9PROT</name>
<reference evidence="3 4" key="1">
    <citation type="submission" date="2017-12" db="EMBL/GenBank/DDBJ databases">
        <title>Genomes of bacteria within cyanobacterial aggregates.</title>
        <authorList>
            <person name="Cai H."/>
        </authorList>
    </citation>
    <scope>NUCLEOTIDE SEQUENCE [LARGE SCALE GENOMIC DNA]</scope>
    <source>
        <strain evidence="3 4">TH16</strain>
    </source>
</reference>
<dbReference type="PROSITE" id="PS01129">
    <property type="entry name" value="PSI_RLU"/>
    <property type="match status" value="1"/>
</dbReference>
<dbReference type="Pfam" id="PF00849">
    <property type="entry name" value="PseudoU_synth_2"/>
    <property type="match status" value="1"/>
</dbReference>
<proteinExistence type="predicted"/>
<keyword evidence="1" id="KW-0413">Isomerase</keyword>
<dbReference type="CDD" id="cd02869">
    <property type="entry name" value="PseudoU_synth_RluA_like"/>
    <property type="match status" value="1"/>
</dbReference>
<dbReference type="RefSeq" id="WP_102111601.1">
    <property type="nucleotide sequence ID" value="NZ_BMGN01000003.1"/>
</dbReference>
<dbReference type="Proteomes" id="UP000234752">
    <property type="component" value="Chromosome eg_1"/>
</dbReference>
<dbReference type="InterPro" id="IPR020103">
    <property type="entry name" value="PsdUridine_synth_cat_dom_sf"/>
</dbReference>
<evidence type="ECO:0000256" key="1">
    <source>
        <dbReference type="ARBA" id="ARBA00023235"/>
    </source>
</evidence>
<organism evidence="3 4">
    <name type="scientific">Niveispirillum cyanobacteriorum</name>
    <dbReference type="NCBI Taxonomy" id="1612173"/>
    <lineage>
        <taxon>Bacteria</taxon>
        <taxon>Pseudomonadati</taxon>
        <taxon>Pseudomonadota</taxon>
        <taxon>Alphaproteobacteria</taxon>
        <taxon>Rhodospirillales</taxon>
        <taxon>Azospirillaceae</taxon>
        <taxon>Niveispirillum</taxon>
    </lineage>
</organism>
<dbReference type="AlphaFoldDB" id="A0A2K9N9X9"/>
<dbReference type="KEGG" id="ncb:C0V82_06340"/>
<dbReference type="GO" id="GO:0003723">
    <property type="term" value="F:RNA binding"/>
    <property type="evidence" value="ECO:0007669"/>
    <property type="project" value="InterPro"/>
</dbReference>
<evidence type="ECO:0000313" key="3">
    <source>
        <dbReference type="EMBL" id="AUN29887.1"/>
    </source>
</evidence>
<dbReference type="InterPro" id="IPR006224">
    <property type="entry name" value="PsdUridine_synth_RluA-like_CS"/>
</dbReference>
<feature type="domain" description="Pseudouridine synthase RsuA/RluA-like" evidence="2">
    <location>
        <begin position="19"/>
        <end position="166"/>
    </location>
</feature>
<dbReference type="GO" id="GO:0000455">
    <property type="term" value="P:enzyme-directed rRNA pseudouridine synthesis"/>
    <property type="evidence" value="ECO:0007669"/>
    <property type="project" value="TreeGrafter"/>
</dbReference>
<dbReference type="PANTHER" id="PTHR21600:SF81">
    <property type="entry name" value="21S RRNA PSEUDOURIDINE(2819) SYNTHASE"/>
    <property type="match status" value="1"/>
</dbReference>
<evidence type="ECO:0000313" key="4">
    <source>
        <dbReference type="Proteomes" id="UP000234752"/>
    </source>
</evidence>
<protein>
    <submittedName>
        <fullName evidence="3">RNA pseudouridine synthase</fullName>
    </submittedName>
</protein>
<dbReference type="InterPro" id="IPR050188">
    <property type="entry name" value="RluA_PseudoU_synthase"/>
</dbReference>
<keyword evidence="4" id="KW-1185">Reference proteome</keyword>
<sequence>MSYTAQEMRDRVLYEDDRVIILNKPYGLQVHYGTKCTDHLELYLPLIQGDRPEPPRLAHRLDKETAGCLVLARDVEAAARLGAMFLDGRVRKTYWAVVMGGPKAVEGVIDLPLGKVRVPGTSKMVVDVAAKPALTRWKRLGQSDGLSHMELYPRTGRMHQLRAHCAYMAMPILGDRIYGAEMPPPVPLHLLARSIRFPSLDGAGEIIATAPPPPHMAETLAAMGWA</sequence>
<accession>A0A2K9N9X9</accession>
<dbReference type="Gene3D" id="3.30.2350.10">
    <property type="entry name" value="Pseudouridine synthase"/>
    <property type="match status" value="1"/>
</dbReference>
<dbReference type="GO" id="GO:0140098">
    <property type="term" value="F:catalytic activity, acting on RNA"/>
    <property type="evidence" value="ECO:0007669"/>
    <property type="project" value="UniProtKB-ARBA"/>
</dbReference>
<dbReference type="GO" id="GO:0009982">
    <property type="term" value="F:pseudouridine synthase activity"/>
    <property type="evidence" value="ECO:0007669"/>
    <property type="project" value="InterPro"/>
</dbReference>
<dbReference type="PANTHER" id="PTHR21600">
    <property type="entry name" value="MITOCHONDRIAL RNA PSEUDOURIDINE SYNTHASE"/>
    <property type="match status" value="1"/>
</dbReference>
<dbReference type="EMBL" id="CP025611">
    <property type="protein sequence ID" value="AUN29887.1"/>
    <property type="molecule type" value="Genomic_DNA"/>
</dbReference>
<dbReference type="SUPFAM" id="SSF55120">
    <property type="entry name" value="Pseudouridine synthase"/>
    <property type="match status" value="1"/>
</dbReference>
<evidence type="ECO:0000259" key="2">
    <source>
        <dbReference type="Pfam" id="PF00849"/>
    </source>
</evidence>
<gene>
    <name evidence="3" type="ORF">C0V82_06340</name>
</gene>
<dbReference type="OrthoDB" id="9807829at2"/>